<dbReference type="InterPro" id="IPR014758">
    <property type="entry name" value="Met-tRNA_synth"/>
</dbReference>
<dbReference type="EC" id="6.1.1.10" evidence="2"/>
<keyword evidence="16" id="KW-1185">Reference proteome</keyword>
<dbReference type="NCBIfam" id="TIGR00398">
    <property type="entry name" value="metG"/>
    <property type="match status" value="1"/>
</dbReference>
<keyword evidence="4" id="KW-0963">Cytoplasm</keyword>
<name>A0A4Q0AFY2_9BACT</name>
<dbReference type="Proteomes" id="UP000289269">
    <property type="component" value="Unassembled WGS sequence"/>
</dbReference>
<evidence type="ECO:0000256" key="8">
    <source>
        <dbReference type="ARBA" id="ARBA00022917"/>
    </source>
</evidence>
<evidence type="ECO:0000313" key="16">
    <source>
        <dbReference type="Proteomes" id="UP000289269"/>
    </source>
</evidence>
<evidence type="ECO:0000256" key="3">
    <source>
        <dbReference type="ARBA" id="ARBA00018753"/>
    </source>
</evidence>
<feature type="region of interest" description="Disordered" evidence="13">
    <location>
        <begin position="488"/>
        <end position="507"/>
    </location>
</feature>
<comment type="catalytic activity">
    <reaction evidence="11">
        <text>tRNA(Met) + L-methionine + ATP = L-methionyl-tRNA(Met) + AMP + diphosphate</text>
        <dbReference type="Rhea" id="RHEA:13481"/>
        <dbReference type="Rhea" id="RHEA-COMP:9667"/>
        <dbReference type="Rhea" id="RHEA-COMP:9698"/>
        <dbReference type="ChEBI" id="CHEBI:30616"/>
        <dbReference type="ChEBI" id="CHEBI:33019"/>
        <dbReference type="ChEBI" id="CHEBI:57844"/>
        <dbReference type="ChEBI" id="CHEBI:78442"/>
        <dbReference type="ChEBI" id="CHEBI:78530"/>
        <dbReference type="ChEBI" id="CHEBI:456215"/>
        <dbReference type="EC" id="6.1.1.10"/>
    </reaction>
</comment>
<feature type="compositionally biased region" description="Low complexity" evidence="13">
    <location>
        <begin position="493"/>
        <end position="507"/>
    </location>
</feature>
<feature type="domain" description="Methionyl/Leucyl tRNA synthetase" evidence="14">
    <location>
        <begin position="4"/>
        <end position="147"/>
    </location>
</feature>
<keyword evidence="5 12" id="KW-0436">Ligase</keyword>
<dbReference type="Gene3D" id="1.10.730.10">
    <property type="entry name" value="Isoleucyl-tRNA Synthetase, Domain 1"/>
    <property type="match status" value="1"/>
</dbReference>
<evidence type="ECO:0000256" key="11">
    <source>
        <dbReference type="ARBA" id="ARBA00047364"/>
    </source>
</evidence>
<keyword evidence="9 12" id="KW-0030">Aminoacyl-tRNA synthetase</keyword>
<accession>A0A4Q0AFY2</accession>
<gene>
    <name evidence="15" type="ORF">EOT04_03075</name>
</gene>
<evidence type="ECO:0000256" key="12">
    <source>
        <dbReference type="RuleBase" id="RU363039"/>
    </source>
</evidence>
<dbReference type="CDD" id="cd00814">
    <property type="entry name" value="MetRS_core"/>
    <property type="match status" value="1"/>
</dbReference>
<keyword evidence="8 12" id="KW-0648">Protein biosynthesis</keyword>
<evidence type="ECO:0000256" key="6">
    <source>
        <dbReference type="ARBA" id="ARBA00022741"/>
    </source>
</evidence>
<dbReference type="FunFam" id="2.170.220.10:FF:000001">
    <property type="entry name" value="methionine--tRNA ligase, mitochondrial"/>
    <property type="match status" value="1"/>
</dbReference>
<dbReference type="InterPro" id="IPR001412">
    <property type="entry name" value="aa-tRNA-synth_I_CS"/>
</dbReference>
<comment type="function">
    <text evidence="1">Is required not only for elongation of protein synthesis but also for the initiation of all mRNA translation through initiator tRNA(fMet) aminoacylation.</text>
</comment>
<evidence type="ECO:0000256" key="9">
    <source>
        <dbReference type="ARBA" id="ARBA00023146"/>
    </source>
</evidence>
<dbReference type="InterPro" id="IPR014729">
    <property type="entry name" value="Rossmann-like_a/b/a_fold"/>
</dbReference>
<dbReference type="SUPFAM" id="SSF52374">
    <property type="entry name" value="Nucleotidylyl transferase"/>
    <property type="match status" value="1"/>
</dbReference>
<evidence type="ECO:0000256" key="10">
    <source>
        <dbReference type="ARBA" id="ARBA00030904"/>
    </source>
</evidence>
<protein>
    <recommendedName>
        <fullName evidence="3">Methionine--tRNA ligase</fullName>
        <ecNumber evidence="2">6.1.1.10</ecNumber>
    </recommendedName>
    <alternativeName>
        <fullName evidence="10">Methionyl-tRNA synthetase</fullName>
    </alternativeName>
</protein>
<organism evidence="15 16">
    <name type="scientific">Candidatus Chaera renei</name>
    <dbReference type="NCBI Taxonomy" id="2506947"/>
    <lineage>
        <taxon>Bacteria</taxon>
        <taxon>Candidatus Saccharimonadota</taxon>
        <taxon>Candidatus Saccharimonadia</taxon>
        <taxon>Candidatus Saccharimonadales</taxon>
        <taxon>Candidatus Saccharimonadaceae</taxon>
        <taxon>Candidatus Chaera</taxon>
    </lineage>
</organism>
<dbReference type="InterPro" id="IPR033911">
    <property type="entry name" value="MetRS_core"/>
</dbReference>
<dbReference type="PANTHER" id="PTHR43326">
    <property type="entry name" value="METHIONYL-TRNA SYNTHETASE"/>
    <property type="match status" value="1"/>
</dbReference>
<feature type="domain" description="Methionyl/Leucyl tRNA synthetase" evidence="14">
    <location>
        <begin position="154"/>
        <end position="358"/>
    </location>
</feature>
<evidence type="ECO:0000256" key="7">
    <source>
        <dbReference type="ARBA" id="ARBA00022840"/>
    </source>
</evidence>
<dbReference type="Gene3D" id="2.170.220.10">
    <property type="match status" value="1"/>
</dbReference>
<dbReference type="PANTHER" id="PTHR43326:SF1">
    <property type="entry name" value="METHIONINE--TRNA LIGASE, MITOCHONDRIAL"/>
    <property type="match status" value="1"/>
</dbReference>
<proteinExistence type="inferred from homology"/>
<evidence type="ECO:0000256" key="13">
    <source>
        <dbReference type="SAM" id="MobiDB-lite"/>
    </source>
</evidence>
<comment type="similarity">
    <text evidence="12">Belongs to the class-I aminoacyl-tRNA synthetase family.</text>
</comment>
<dbReference type="PRINTS" id="PR01041">
    <property type="entry name" value="TRNASYNTHMET"/>
</dbReference>
<dbReference type="Pfam" id="PF09334">
    <property type="entry name" value="tRNA-synt_1g"/>
    <property type="match status" value="2"/>
</dbReference>
<comment type="caution">
    <text evidence="15">The sequence shown here is derived from an EMBL/GenBank/DDBJ whole genome shotgun (WGS) entry which is preliminary data.</text>
</comment>
<evidence type="ECO:0000259" key="14">
    <source>
        <dbReference type="Pfam" id="PF09334"/>
    </source>
</evidence>
<dbReference type="InterPro" id="IPR009080">
    <property type="entry name" value="tRNAsynth_Ia_anticodon-bd"/>
</dbReference>
<reference evidence="15" key="1">
    <citation type="submission" date="2019-01" db="EMBL/GenBank/DDBJ databases">
        <title>Genomic signatures and co-occurrence patterns of the ultra-small Saccharimodia (Patescibacteria phylum) suggest a symbiotic lifestyle.</title>
        <authorList>
            <person name="Lemos L."/>
            <person name="Medeiros J."/>
            <person name="Andreote F."/>
            <person name="Fernandes G."/>
            <person name="Varani A."/>
            <person name="Oliveira G."/>
            <person name="Pylro V."/>
        </authorList>
    </citation>
    <scope>NUCLEOTIDE SEQUENCE [LARGE SCALE GENOMIC DNA]</scope>
    <source>
        <strain evidence="15">AMD01</strain>
    </source>
</reference>
<evidence type="ECO:0000256" key="1">
    <source>
        <dbReference type="ARBA" id="ARBA00003314"/>
    </source>
</evidence>
<sequence length="507" mass="57272">MKKFYVTTAIPYVNAPPHIGTMMDYLLADCLARYHRLNGLTVRFQAGTDEHGNKVARKAAEAGLSPQEYADKLARNFEEAIRAADISYTDFIRTSDPKHQRRVQEIWRRLKPHLYKANYTGWYCSGCESFVTDLAAAANNGVCPDHRQPYQRLNEENYFFKLSAFAETIKQAILAGKMTIQPDFRQKEVLQLLDGGLEDVSVSRPKQHVGWGVGVPDDDTQVIYVWIDALSNYLTVLGYPDDEAWREFWPADVQVIGKDILRFHAAIWPAILLALDLPLPKRLLAHGFVNIEGTKISKSLNNAISPRQIIETYGADAFRYYLLRHVPTLDDGDFTWEKFENAYNGELGNELGNLVQRVAAMIGRYQHGVIGDLPRPKHDTKPYHEAMQAMQLDRAFDFVFTSVRSLNVYLENVQPWQVAKRRDQGDVEAEAHLGEILAYAASSLEQIAFLLTPFMPRSAEIITKIFADGVITPYQGVLFPRLYKHTPAPSGQSSNATPSSNESSKTV</sequence>
<dbReference type="InterPro" id="IPR023457">
    <property type="entry name" value="Met-tRNA_synth_2"/>
</dbReference>
<keyword evidence="7 12" id="KW-0067">ATP-binding</keyword>
<dbReference type="PROSITE" id="PS00178">
    <property type="entry name" value="AA_TRNA_LIGASE_I"/>
    <property type="match status" value="1"/>
</dbReference>
<dbReference type="GO" id="GO:0006431">
    <property type="term" value="P:methionyl-tRNA aminoacylation"/>
    <property type="evidence" value="ECO:0007669"/>
    <property type="project" value="InterPro"/>
</dbReference>
<keyword evidence="6 12" id="KW-0547">Nucleotide-binding</keyword>
<dbReference type="GO" id="GO:0004825">
    <property type="term" value="F:methionine-tRNA ligase activity"/>
    <property type="evidence" value="ECO:0007669"/>
    <property type="project" value="UniProtKB-EC"/>
</dbReference>
<evidence type="ECO:0000256" key="2">
    <source>
        <dbReference type="ARBA" id="ARBA00012838"/>
    </source>
</evidence>
<dbReference type="Gene3D" id="3.40.50.620">
    <property type="entry name" value="HUPs"/>
    <property type="match status" value="1"/>
</dbReference>
<evidence type="ECO:0000256" key="4">
    <source>
        <dbReference type="ARBA" id="ARBA00022490"/>
    </source>
</evidence>
<dbReference type="SUPFAM" id="SSF47323">
    <property type="entry name" value="Anticodon-binding domain of a subclass of class I aminoacyl-tRNA synthetases"/>
    <property type="match status" value="1"/>
</dbReference>
<dbReference type="InterPro" id="IPR015413">
    <property type="entry name" value="Methionyl/Leucyl_tRNA_Synth"/>
</dbReference>
<dbReference type="GO" id="GO:0005524">
    <property type="term" value="F:ATP binding"/>
    <property type="evidence" value="ECO:0007669"/>
    <property type="project" value="UniProtKB-KW"/>
</dbReference>
<evidence type="ECO:0000256" key="5">
    <source>
        <dbReference type="ARBA" id="ARBA00022598"/>
    </source>
</evidence>
<dbReference type="AlphaFoldDB" id="A0A4Q0AFY2"/>
<dbReference type="EMBL" id="SCKW01000038">
    <property type="protein sequence ID" value="RWZ78071.1"/>
    <property type="molecule type" value="Genomic_DNA"/>
</dbReference>
<evidence type="ECO:0000313" key="15">
    <source>
        <dbReference type="EMBL" id="RWZ78071.1"/>
    </source>
</evidence>